<dbReference type="Pfam" id="PF00059">
    <property type="entry name" value="Lectin_C"/>
    <property type="match status" value="1"/>
</dbReference>
<feature type="chain" id="PRO_5009325571" description="C-type lectin domain-containing protein" evidence="3">
    <location>
        <begin position="22"/>
        <end position="280"/>
    </location>
</feature>
<evidence type="ECO:0000256" key="1">
    <source>
        <dbReference type="ARBA" id="ARBA00023157"/>
    </source>
</evidence>
<dbReference type="OrthoDB" id="7773875at2759"/>
<organism evidence="5 6">
    <name type="scientific">Stomoxys calcitrans</name>
    <name type="common">Stable fly</name>
    <name type="synonym">Conops calcitrans</name>
    <dbReference type="NCBI Taxonomy" id="35570"/>
    <lineage>
        <taxon>Eukaryota</taxon>
        <taxon>Metazoa</taxon>
        <taxon>Ecdysozoa</taxon>
        <taxon>Arthropoda</taxon>
        <taxon>Hexapoda</taxon>
        <taxon>Insecta</taxon>
        <taxon>Pterygota</taxon>
        <taxon>Neoptera</taxon>
        <taxon>Endopterygota</taxon>
        <taxon>Diptera</taxon>
        <taxon>Brachycera</taxon>
        <taxon>Muscomorpha</taxon>
        <taxon>Muscoidea</taxon>
        <taxon>Muscidae</taxon>
        <taxon>Stomoxys</taxon>
    </lineage>
</organism>
<dbReference type="InterPro" id="IPR016187">
    <property type="entry name" value="CTDL_fold"/>
</dbReference>
<reference evidence="5" key="1">
    <citation type="submission" date="2020-05" db="UniProtKB">
        <authorList>
            <consortium name="EnsemblMetazoa"/>
        </authorList>
    </citation>
    <scope>IDENTIFICATION</scope>
    <source>
        <strain evidence="5">USDA</strain>
    </source>
</reference>
<dbReference type="Proteomes" id="UP000095300">
    <property type="component" value="Unassembled WGS sequence"/>
</dbReference>
<feature type="domain" description="C-type lectin" evidence="4">
    <location>
        <begin position="29"/>
        <end position="147"/>
    </location>
</feature>
<gene>
    <name evidence="5" type="primary">106088711</name>
</gene>
<dbReference type="VEuPathDB" id="VectorBase:SCAU002335"/>
<evidence type="ECO:0000259" key="4">
    <source>
        <dbReference type="PROSITE" id="PS50041"/>
    </source>
</evidence>
<dbReference type="CDD" id="cd00037">
    <property type="entry name" value="CLECT"/>
    <property type="match status" value="1"/>
</dbReference>
<evidence type="ECO:0000313" key="5">
    <source>
        <dbReference type="EnsemblMetazoa" id="SCAU002335-PA"/>
    </source>
</evidence>
<proteinExistence type="predicted"/>
<evidence type="ECO:0000256" key="3">
    <source>
        <dbReference type="SAM" id="SignalP"/>
    </source>
</evidence>
<name>A0A1I8NVB4_STOCA</name>
<evidence type="ECO:0000256" key="2">
    <source>
        <dbReference type="SAM" id="Coils"/>
    </source>
</evidence>
<dbReference type="SUPFAM" id="SSF56436">
    <property type="entry name" value="C-type lectin-like"/>
    <property type="match status" value="1"/>
</dbReference>
<dbReference type="Gene3D" id="3.10.100.10">
    <property type="entry name" value="Mannose-Binding Protein A, subunit A"/>
    <property type="match status" value="1"/>
</dbReference>
<evidence type="ECO:0000313" key="6">
    <source>
        <dbReference type="Proteomes" id="UP000095300"/>
    </source>
</evidence>
<accession>A0A1I8NVB4</accession>
<dbReference type="AlphaFoldDB" id="A0A1I8NVB4"/>
<keyword evidence="1" id="KW-1015">Disulfide bond</keyword>
<feature type="signal peptide" evidence="3">
    <location>
        <begin position="1"/>
        <end position="21"/>
    </location>
</feature>
<dbReference type="InterPro" id="IPR018378">
    <property type="entry name" value="C-type_lectin_CS"/>
</dbReference>
<dbReference type="STRING" id="35570.A0A1I8NVB4"/>
<dbReference type="KEGG" id="scac:106088711"/>
<dbReference type="SMART" id="SM00034">
    <property type="entry name" value="CLECT"/>
    <property type="match status" value="1"/>
</dbReference>
<sequence length="280" mass="32630">MLNQVILCASVALLVLSQAHAGEFHTTEDGSQVYIETYHQFTWYAAQRECALRNMTLFTLDSLKKAKKLYRIHETDLQYSFAVLWSSGHGKRDGTYAWMTTGQKFEFNRWQTGKPSEKGETQCVHVYGIEHMWRNEDCNKQRGFACEKTPVIWEQMKEINQLNSSIANQTKEIESFSNITQLLQNKNKEIEALTKLYESNRKKLTDFTCNEVSYEVKADRVRNTEELIHSLQNSNRDQMRLLKAMEVEIDKLKKDQDVELQRKEIVAAKTFVQQALGKQN</sequence>
<dbReference type="EnsemblMetazoa" id="SCAU002335-RA">
    <property type="protein sequence ID" value="SCAU002335-PA"/>
    <property type="gene ID" value="SCAU002335"/>
</dbReference>
<dbReference type="InterPro" id="IPR001304">
    <property type="entry name" value="C-type_lectin-like"/>
</dbReference>
<feature type="coiled-coil region" evidence="2">
    <location>
        <begin position="235"/>
        <end position="262"/>
    </location>
</feature>
<keyword evidence="6" id="KW-1185">Reference proteome</keyword>
<dbReference type="PROSITE" id="PS50041">
    <property type="entry name" value="C_TYPE_LECTIN_2"/>
    <property type="match status" value="1"/>
</dbReference>
<dbReference type="PROSITE" id="PS00615">
    <property type="entry name" value="C_TYPE_LECTIN_1"/>
    <property type="match status" value="1"/>
</dbReference>
<keyword evidence="2" id="KW-0175">Coiled coil</keyword>
<protein>
    <recommendedName>
        <fullName evidence="4">C-type lectin domain-containing protein</fullName>
    </recommendedName>
</protein>
<keyword evidence="3" id="KW-0732">Signal</keyword>
<dbReference type="InterPro" id="IPR016186">
    <property type="entry name" value="C-type_lectin-like/link_sf"/>
</dbReference>